<organism evidence="2 3">
    <name type="scientific">Candidatus Flavonifractor intestinigallinarum</name>
    <dbReference type="NCBI Taxonomy" id="2838586"/>
    <lineage>
        <taxon>Bacteria</taxon>
        <taxon>Bacillati</taxon>
        <taxon>Bacillota</taxon>
        <taxon>Clostridia</taxon>
        <taxon>Eubacteriales</taxon>
        <taxon>Oscillospiraceae</taxon>
        <taxon>Flavonifractor</taxon>
    </lineage>
</organism>
<dbReference type="EMBL" id="DWXO01000097">
    <property type="protein sequence ID" value="HJB81372.1"/>
    <property type="molecule type" value="Genomic_DNA"/>
</dbReference>
<sequence length="112" mass="12914">MNERAAKMGVWAHFILTLASFILSLYFLLFWRHDGTLTFILIAVWLGYLAYTLFRGMADLLGPRRRMANFTRMLDRWQDAFGKRSSALALLTFMTLIVGAVKIIVPILIMQL</sequence>
<dbReference type="Proteomes" id="UP000823921">
    <property type="component" value="Unassembled WGS sequence"/>
</dbReference>
<feature type="transmembrane region" description="Helical" evidence="1">
    <location>
        <begin position="12"/>
        <end position="31"/>
    </location>
</feature>
<evidence type="ECO:0000256" key="1">
    <source>
        <dbReference type="SAM" id="Phobius"/>
    </source>
</evidence>
<comment type="caution">
    <text evidence="2">The sequence shown here is derived from an EMBL/GenBank/DDBJ whole genome shotgun (WGS) entry which is preliminary data.</text>
</comment>
<keyword evidence="1" id="KW-0812">Transmembrane</keyword>
<name>A0A9D2MNI0_9FIRM</name>
<reference evidence="2" key="1">
    <citation type="journal article" date="2021" name="PeerJ">
        <title>Extensive microbial diversity within the chicken gut microbiome revealed by metagenomics and culture.</title>
        <authorList>
            <person name="Gilroy R."/>
            <person name="Ravi A."/>
            <person name="Getino M."/>
            <person name="Pursley I."/>
            <person name="Horton D.L."/>
            <person name="Alikhan N.F."/>
            <person name="Baker D."/>
            <person name="Gharbi K."/>
            <person name="Hall N."/>
            <person name="Watson M."/>
            <person name="Adriaenssens E.M."/>
            <person name="Foster-Nyarko E."/>
            <person name="Jarju S."/>
            <person name="Secka A."/>
            <person name="Antonio M."/>
            <person name="Oren A."/>
            <person name="Chaudhuri R.R."/>
            <person name="La Ragione R."/>
            <person name="Hildebrand F."/>
            <person name="Pallen M.J."/>
        </authorList>
    </citation>
    <scope>NUCLEOTIDE SEQUENCE</scope>
    <source>
        <strain evidence="2">CHK192-8294</strain>
    </source>
</reference>
<feature type="transmembrane region" description="Helical" evidence="1">
    <location>
        <begin position="37"/>
        <end position="58"/>
    </location>
</feature>
<evidence type="ECO:0000313" key="3">
    <source>
        <dbReference type="Proteomes" id="UP000823921"/>
    </source>
</evidence>
<gene>
    <name evidence="2" type="ORF">H9712_10310</name>
</gene>
<reference evidence="2" key="2">
    <citation type="submission" date="2021-04" db="EMBL/GenBank/DDBJ databases">
        <authorList>
            <person name="Gilroy R."/>
        </authorList>
    </citation>
    <scope>NUCLEOTIDE SEQUENCE</scope>
    <source>
        <strain evidence="2">CHK192-8294</strain>
    </source>
</reference>
<dbReference type="AlphaFoldDB" id="A0A9D2MNI0"/>
<feature type="transmembrane region" description="Helical" evidence="1">
    <location>
        <begin position="87"/>
        <end position="109"/>
    </location>
</feature>
<keyword evidence="1" id="KW-1133">Transmembrane helix</keyword>
<protein>
    <submittedName>
        <fullName evidence="2">Uncharacterized protein</fullName>
    </submittedName>
</protein>
<proteinExistence type="predicted"/>
<accession>A0A9D2MNI0</accession>
<evidence type="ECO:0000313" key="2">
    <source>
        <dbReference type="EMBL" id="HJB81372.1"/>
    </source>
</evidence>
<keyword evidence="1" id="KW-0472">Membrane</keyword>